<name>A0ACB8AK43_9AGAM</name>
<organism evidence="1 2">
    <name type="scientific">Hygrophoropsis aurantiaca</name>
    <dbReference type="NCBI Taxonomy" id="72124"/>
    <lineage>
        <taxon>Eukaryota</taxon>
        <taxon>Fungi</taxon>
        <taxon>Dikarya</taxon>
        <taxon>Basidiomycota</taxon>
        <taxon>Agaricomycotina</taxon>
        <taxon>Agaricomycetes</taxon>
        <taxon>Agaricomycetidae</taxon>
        <taxon>Boletales</taxon>
        <taxon>Coniophorineae</taxon>
        <taxon>Hygrophoropsidaceae</taxon>
        <taxon>Hygrophoropsis</taxon>
    </lineage>
</organism>
<sequence length="675" mass="74552">MVISISDQTKVDIDSARARASFDVSVVRDYLYGGRKKWDDHAKLEEVLSKDPAFAKDAKDFIGRTDLYNRAIAITTRLTELQELCKWSPQETSDAMSILSEVLPIHLHIIAFEPVLLSQGSDYLLSMYKHLANTKGIQGCYLQTELGHGTNVSRLETTAAYIPDTQEFEIHSPTLTSSKWWIGSLGKTATHGVVQAKLILSGGKDFGPHLFFVQLRSLEDHSVLPGITIGDIGPKAVGGMAAMDNGFARFDHIRIPRENMLSKFAQVSKDGQYVQPPHAKLSYGGMLYIRSSMVTTAGWTVAKAATISIRYATVRRQGGEDREGLERQVISYPSTYYRLLPILSRAYVFIHLGRRVTHAFQEMSSRLSAGDASLLAEMHAITCGLKVLTSTTSVHDLETARRSMGGHGYSAFSGVGRLYADYLPSVTYEGDNFVLDGQVVRAAAKSYKSLFASDHPSALLLSPSTIYLRLLLDHTPEISPLNRTSWNDTAAIILLLERRAALMVQEFARNPDNPDASINQRISKAVTEAFVAAQVGQLIDELKSLQATEKQCIAELYRLYVLTTAEAALVDLFSVGLIRKDGASDPTRDLRLAINTLCTELLPNAIGFTDAFGFSDWNLDSALGVYDGRVYEALWNRAQAEPLNQTEITPVYEKFIKPMLSRGQRLAGQPISSKL</sequence>
<keyword evidence="2" id="KW-1185">Reference proteome</keyword>
<gene>
    <name evidence="1" type="ORF">BJ138DRAFT_1133941</name>
</gene>
<accession>A0ACB8AK43</accession>
<evidence type="ECO:0000313" key="2">
    <source>
        <dbReference type="Proteomes" id="UP000790377"/>
    </source>
</evidence>
<protein>
    <submittedName>
        <fullName evidence="1">Acyl-CoA dehydrogenase/oxidase C-terminal</fullName>
    </submittedName>
</protein>
<evidence type="ECO:0000313" key="1">
    <source>
        <dbReference type="EMBL" id="KAH7913617.1"/>
    </source>
</evidence>
<proteinExistence type="predicted"/>
<dbReference type="EMBL" id="MU267627">
    <property type="protein sequence ID" value="KAH7913617.1"/>
    <property type="molecule type" value="Genomic_DNA"/>
</dbReference>
<comment type="caution">
    <text evidence="1">The sequence shown here is derived from an EMBL/GenBank/DDBJ whole genome shotgun (WGS) entry which is preliminary data.</text>
</comment>
<reference evidence="1" key="1">
    <citation type="journal article" date="2021" name="New Phytol.">
        <title>Evolutionary innovations through gain and loss of genes in the ectomycorrhizal Boletales.</title>
        <authorList>
            <person name="Wu G."/>
            <person name="Miyauchi S."/>
            <person name="Morin E."/>
            <person name="Kuo A."/>
            <person name="Drula E."/>
            <person name="Varga T."/>
            <person name="Kohler A."/>
            <person name="Feng B."/>
            <person name="Cao Y."/>
            <person name="Lipzen A."/>
            <person name="Daum C."/>
            <person name="Hundley H."/>
            <person name="Pangilinan J."/>
            <person name="Johnson J."/>
            <person name="Barry K."/>
            <person name="LaButti K."/>
            <person name="Ng V."/>
            <person name="Ahrendt S."/>
            <person name="Min B."/>
            <person name="Choi I.G."/>
            <person name="Park H."/>
            <person name="Plett J.M."/>
            <person name="Magnuson J."/>
            <person name="Spatafora J.W."/>
            <person name="Nagy L.G."/>
            <person name="Henrissat B."/>
            <person name="Grigoriev I.V."/>
            <person name="Yang Z.L."/>
            <person name="Xu J."/>
            <person name="Martin F.M."/>
        </authorList>
    </citation>
    <scope>NUCLEOTIDE SEQUENCE</scope>
    <source>
        <strain evidence="1">ATCC 28755</strain>
    </source>
</reference>
<dbReference type="Proteomes" id="UP000790377">
    <property type="component" value="Unassembled WGS sequence"/>
</dbReference>